<keyword evidence="5" id="KW-0597">Phosphoprotein</keyword>
<keyword evidence="19" id="KW-1185">Reference proteome</keyword>
<dbReference type="PANTHER" id="PTHR24421:SF10">
    <property type="entry name" value="NITRATE_NITRITE SENSOR PROTEIN NARQ"/>
    <property type="match status" value="1"/>
</dbReference>
<dbReference type="Pfam" id="PF00672">
    <property type="entry name" value="HAMP"/>
    <property type="match status" value="1"/>
</dbReference>
<dbReference type="CDD" id="cd16917">
    <property type="entry name" value="HATPase_UhpB-NarQ-NarX-like"/>
    <property type="match status" value="1"/>
</dbReference>
<keyword evidence="7 16" id="KW-0812">Transmembrane</keyword>
<protein>
    <recommendedName>
        <fullName evidence="14">Sensor protein</fullName>
        <ecNumber evidence="14">2.7.13.3</ecNumber>
    </recommendedName>
</protein>
<proteinExistence type="predicted"/>
<dbReference type="Pfam" id="PF02518">
    <property type="entry name" value="HATPase_c"/>
    <property type="match status" value="1"/>
</dbReference>
<evidence type="ECO:0000256" key="5">
    <source>
        <dbReference type="ARBA" id="ARBA00022553"/>
    </source>
</evidence>
<dbReference type="SMART" id="SM00304">
    <property type="entry name" value="HAMP"/>
    <property type="match status" value="1"/>
</dbReference>
<dbReference type="InterPro" id="IPR036890">
    <property type="entry name" value="HATPase_C_sf"/>
</dbReference>
<reference evidence="18 19" key="1">
    <citation type="submission" date="2024-04" db="EMBL/GenBank/DDBJ databases">
        <title>Novel species of the genus Ideonella isolated from streams.</title>
        <authorList>
            <person name="Lu H."/>
        </authorList>
    </citation>
    <scope>NUCLEOTIDE SEQUENCE [LARGE SCALE GENOMIC DNA]</scope>
    <source>
        <strain evidence="18 19">DXS29W</strain>
    </source>
</reference>
<evidence type="ECO:0000256" key="4">
    <source>
        <dbReference type="ARBA" id="ARBA00022519"/>
    </source>
</evidence>
<keyword evidence="6 14" id="KW-0808">Transferase</keyword>
<accession>A0ABU9BNF5</accession>
<comment type="subcellular location">
    <subcellularLocation>
        <location evidence="2">Cell inner membrane</location>
        <topology evidence="2">Multi-pass membrane protein</topology>
    </subcellularLocation>
</comment>
<dbReference type="PROSITE" id="PS50885">
    <property type="entry name" value="HAMP"/>
    <property type="match status" value="1"/>
</dbReference>
<dbReference type="InterPro" id="IPR029095">
    <property type="entry name" value="NarX-like_N"/>
</dbReference>
<keyword evidence="3 14" id="KW-1003">Cell membrane</keyword>
<dbReference type="SMART" id="SM00387">
    <property type="entry name" value="HATPase_c"/>
    <property type="match status" value="1"/>
</dbReference>
<evidence type="ECO:0000256" key="15">
    <source>
        <dbReference type="SAM" id="Coils"/>
    </source>
</evidence>
<sequence length="634" mass="68796">MATPRSLALRLVLTGVVFLAVALASITVSLWVTWQLEGGAAAVNEAGRMRMMTYRMAFDVSQGRREALPLQIAAFERTLALLRDGDPSRPLFVPSSDDTRAGLARANEAWAVFNTLLTHDAQVDAAPAATLVSAIDNLVQAIEQRLAYWTSALRAFQLTMVALAVIGAMLLLYTSHITVLDPLRRLGAAIAALRGGHLSARVDAMPSAEFQELADGFNTMAERLEAQYATLEETVRLKTADLQAQRERLSALYEVSAFIATADTLDDMAKGFVQKVRRIARADGMALRWSDADNRRYLLLAHEGLPPTFAAEEQCLSAGDCHCGQAGRGSIAPASRVIPIRDAVDGHGRCQKAGFQTLLTIPVSLHHRIHGEIDLFYRTGPDSTDIDQSLIELLASHLAGGMEGLRSAAVEKEAAVSNERGLLAQELHDSIAQSLAFLKIQVQLLRGALGRRDQPGIDRSMGEIETGVLESYGDVRELLMHFRTRADTEDIEPALRTTLRKFQLQTGLTTEIDIQGHGVALPNDVQVQVLHIVQEALSNVRKHAGARQVSVQVQQAPHWRFTVADDGEGFNTQSRTGEDHVGLRIMAERAARIGARLEVRSTPGRGTAVILTVAPPACPQDTEIQDAAYSTAGG</sequence>
<dbReference type="InterPro" id="IPR011712">
    <property type="entry name" value="Sig_transdc_His_kin_sub3_dim/P"/>
</dbReference>
<evidence type="ECO:0000256" key="6">
    <source>
        <dbReference type="ARBA" id="ARBA00022679"/>
    </source>
</evidence>
<evidence type="ECO:0000256" key="9">
    <source>
        <dbReference type="ARBA" id="ARBA00022777"/>
    </source>
</evidence>
<dbReference type="InterPro" id="IPR029016">
    <property type="entry name" value="GAF-like_dom_sf"/>
</dbReference>
<dbReference type="RefSeq" id="WP_341425873.1">
    <property type="nucleotide sequence ID" value="NZ_JBBUTG010000005.1"/>
</dbReference>
<dbReference type="EMBL" id="JBBUTG010000005">
    <property type="protein sequence ID" value="MEK8031495.1"/>
    <property type="molecule type" value="Genomic_DNA"/>
</dbReference>
<dbReference type="InterPro" id="IPR042295">
    <property type="entry name" value="NarX-like_N_sf"/>
</dbReference>
<evidence type="ECO:0000256" key="2">
    <source>
        <dbReference type="ARBA" id="ARBA00004429"/>
    </source>
</evidence>
<evidence type="ECO:0000313" key="18">
    <source>
        <dbReference type="EMBL" id="MEK8031495.1"/>
    </source>
</evidence>
<keyword evidence="8 14" id="KW-0547">Nucleotide-binding</keyword>
<keyword evidence="11 16" id="KW-1133">Transmembrane helix</keyword>
<feature type="coiled-coil region" evidence="15">
    <location>
        <begin position="214"/>
        <end position="241"/>
    </location>
</feature>
<evidence type="ECO:0000256" key="14">
    <source>
        <dbReference type="PIRNR" id="PIRNR003167"/>
    </source>
</evidence>
<evidence type="ECO:0000313" key="19">
    <source>
        <dbReference type="Proteomes" id="UP001371218"/>
    </source>
</evidence>
<dbReference type="EC" id="2.7.13.3" evidence="14"/>
<dbReference type="PANTHER" id="PTHR24421">
    <property type="entry name" value="NITRATE/NITRITE SENSOR PROTEIN NARX-RELATED"/>
    <property type="match status" value="1"/>
</dbReference>
<name>A0ABU9BNF5_9BURK</name>
<dbReference type="Proteomes" id="UP001371218">
    <property type="component" value="Unassembled WGS sequence"/>
</dbReference>
<comment type="caution">
    <text evidence="18">The sequence shown here is derived from an EMBL/GenBank/DDBJ whole genome shotgun (WGS) entry which is preliminary data.</text>
</comment>
<feature type="domain" description="HAMP" evidence="17">
    <location>
        <begin position="177"/>
        <end position="229"/>
    </location>
</feature>
<gene>
    <name evidence="18" type="ORF">AACH06_11765</name>
</gene>
<comment type="catalytic activity">
    <reaction evidence="1 14">
        <text>ATP + protein L-histidine = ADP + protein N-phospho-L-histidine.</text>
        <dbReference type="EC" id="2.7.13.3"/>
    </reaction>
</comment>
<evidence type="ECO:0000256" key="1">
    <source>
        <dbReference type="ARBA" id="ARBA00000085"/>
    </source>
</evidence>
<dbReference type="PIRSF" id="PIRSF003167">
    <property type="entry name" value="STHK_NarX/NarQ"/>
    <property type="match status" value="1"/>
</dbReference>
<dbReference type="Gene3D" id="1.20.5.1930">
    <property type="match status" value="1"/>
</dbReference>
<evidence type="ECO:0000256" key="8">
    <source>
        <dbReference type="ARBA" id="ARBA00022741"/>
    </source>
</evidence>
<evidence type="ECO:0000256" key="7">
    <source>
        <dbReference type="ARBA" id="ARBA00022692"/>
    </source>
</evidence>
<keyword evidence="15" id="KW-0175">Coiled coil</keyword>
<keyword evidence="9 14" id="KW-0418">Kinase</keyword>
<dbReference type="SUPFAM" id="SSF55781">
    <property type="entry name" value="GAF domain-like"/>
    <property type="match status" value="1"/>
</dbReference>
<evidence type="ECO:0000256" key="3">
    <source>
        <dbReference type="ARBA" id="ARBA00022475"/>
    </source>
</evidence>
<keyword evidence="4 14" id="KW-0997">Cell inner membrane</keyword>
<dbReference type="Gene3D" id="1.10.8.500">
    <property type="entry name" value="HAMP domain in histidine kinase"/>
    <property type="match status" value="1"/>
</dbReference>
<evidence type="ECO:0000256" key="16">
    <source>
        <dbReference type="SAM" id="Phobius"/>
    </source>
</evidence>
<organism evidence="18 19">
    <name type="scientific">Ideonella lacteola</name>
    <dbReference type="NCBI Taxonomy" id="2984193"/>
    <lineage>
        <taxon>Bacteria</taxon>
        <taxon>Pseudomonadati</taxon>
        <taxon>Pseudomonadota</taxon>
        <taxon>Betaproteobacteria</taxon>
        <taxon>Burkholderiales</taxon>
        <taxon>Sphaerotilaceae</taxon>
        <taxon>Ideonella</taxon>
    </lineage>
</organism>
<dbReference type="CDD" id="cd06225">
    <property type="entry name" value="HAMP"/>
    <property type="match status" value="1"/>
</dbReference>
<dbReference type="InterPro" id="IPR003594">
    <property type="entry name" value="HATPase_dom"/>
</dbReference>
<dbReference type="Pfam" id="PF07730">
    <property type="entry name" value="HisKA_3"/>
    <property type="match status" value="1"/>
</dbReference>
<evidence type="ECO:0000259" key="17">
    <source>
        <dbReference type="PROSITE" id="PS50885"/>
    </source>
</evidence>
<dbReference type="InterPro" id="IPR003660">
    <property type="entry name" value="HAMP_dom"/>
</dbReference>
<dbReference type="SUPFAM" id="SSF158472">
    <property type="entry name" value="HAMP domain-like"/>
    <property type="match status" value="1"/>
</dbReference>
<dbReference type="SUPFAM" id="SSF55874">
    <property type="entry name" value="ATPase domain of HSP90 chaperone/DNA topoisomerase II/histidine kinase"/>
    <property type="match status" value="1"/>
</dbReference>
<evidence type="ECO:0000256" key="12">
    <source>
        <dbReference type="ARBA" id="ARBA00023012"/>
    </source>
</evidence>
<dbReference type="Gene3D" id="1.20.120.960">
    <property type="entry name" value="Histidine kinase NarX, sensor domain"/>
    <property type="match status" value="1"/>
</dbReference>
<evidence type="ECO:0000256" key="11">
    <source>
        <dbReference type="ARBA" id="ARBA00022989"/>
    </source>
</evidence>
<keyword evidence="10 14" id="KW-0067">ATP-binding</keyword>
<dbReference type="Gene3D" id="3.30.565.10">
    <property type="entry name" value="Histidine kinase-like ATPase, C-terminal domain"/>
    <property type="match status" value="1"/>
</dbReference>
<evidence type="ECO:0000256" key="10">
    <source>
        <dbReference type="ARBA" id="ARBA00022840"/>
    </source>
</evidence>
<dbReference type="Pfam" id="PF13675">
    <property type="entry name" value="PilJ"/>
    <property type="match status" value="1"/>
</dbReference>
<dbReference type="InterPro" id="IPR050482">
    <property type="entry name" value="Sensor_HK_TwoCompSys"/>
</dbReference>
<evidence type="ECO:0000256" key="13">
    <source>
        <dbReference type="ARBA" id="ARBA00023136"/>
    </source>
</evidence>
<keyword evidence="12 14" id="KW-0902">Two-component regulatory system</keyword>
<dbReference type="InterPro" id="IPR016380">
    <property type="entry name" value="Sig_transdc_His_kin_NarX/NarQ"/>
</dbReference>
<dbReference type="Gene3D" id="3.30.450.40">
    <property type="match status" value="1"/>
</dbReference>
<keyword evidence="13 14" id="KW-0472">Membrane</keyword>
<feature type="transmembrane region" description="Helical" evidence="16">
    <location>
        <begin position="155"/>
        <end position="175"/>
    </location>
</feature>